<organism evidence="10">
    <name type="scientific">Culicoides sonorensis</name>
    <name type="common">Biting midge</name>
    <dbReference type="NCBI Taxonomy" id="179676"/>
    <lineage>
        <taxon>Eukaryota</taxon>
        <taxon>Metazoa</taxon>
        <taxon>Ecdysozoa</taxon>
        <taxon>Arthropoda</taxon>
        <taxon>Hexapoda</taxon>
        <taxon>Insecta</taxon>
        <taxon>Pterygota</taxon>
        <taxon>Neoptera</taxon>
        <taxon>Endopterygota</taxon>
        <taxon>Diptera</taxon>
        <taxon>Nematocera</taxon>
        <taxon>Chironomoidea</taxon>
        <taxon>Ceratopogonidae</taxon>
        <taxon>Ceratopogoninae</taxon>
        <taxon>Culicoides</taxon>
        <taxon>Monoculicoides</taxon>
    </lineage>
</organism>
<evidence type="ECO:0000256" key="1">
    <source>
        <dbReference type="ARBA" id="ARBA00004123"/>
    </source>
</evidence>
<evidence type="ECO:0000259" key="8">
    <source>
        <dbReference type="Pfam" id="PF12213"/>
    </source>
</evidence>
<reference evidence="9" key="1">
    <citation type="submission" date="2018-04" db="EMBL/GenBank/DDBJ databases">
        <authorList>
            <person name="Go L.Y."/>
            <person name="Mitchell J.A."/>
        </authorList>
    </citation>
    <scope>NUCLEOTIDE SEQUENCE</scope>
    <source>
        <tissue evidence="9">Whole organism</tissue>
    </source>
</reference>
<dbReference type="Pfam" id="PF12213">
    <property type="entry name" value="Dpoe2NT"/>
    <property type="match status" value="1"/>
</dbReference>
<comment type="subcellular location">
    <subcellularLocation>
        <location evidence="1 6">Nucleus</location>
    </subcellularLocation>
</comment>
<keyword evidence="3 6" id="KW-0235">DNA replication</keyword>
<dbReference type="Pfam" id="PF04042">
    <property type="entry name" value="DNA_pol_E_B"/>
    <property type="match status" value="1"/>
</dbReference>
<dbReference type="EMBL" id="UFQT01001948">
    <property type="protein sequence ID" value="SSX32211.1"/>
    <property type="molecule type" value="Genomic_DNA"/>
</dbReference>
<dbReference type="PIRSF" id="PIRSF000799">
    <property type="entry name" value="DNA_pol_eps_2"/>
    <property type="match status" value="1"/>
</dbReference>
<comment type="function">
    <text evidence="6">Participates in DNA repair and in chromosomal DNA replication.</text>
</comment>
<dbReference type="Gene3D" id="3.60.21.60">
    <property type="match status" value="1"/>
</dbReference>
<dbReference type="GO" id="GO:0008622">
    <property type="term" value="C:epsilon DNA polymerase complex"/>
    <property type="evidence" value="ECO:0007669"/>
    <property type="project" value="UniProtKB-UniRule"/>
</dbReference>
<dbReference type="InterPro" id="IPR024639">
    <property type="entry name" value="DNA_pol_e_bsu_N"/>
</dbReference>
<dbReference type="Gene3D" id="1.10.8.60">
    <property type="match status" value="1"/>
</dbReference>
<sequence length="521" mass="58743">MDELAKIKHMVSTKFKVSGFFIKSDSAEYLAGMLLPLNVDDRNKWLKDILSHIQQQGTNSLHIERDHLDLAIRDCTNKGLDENETIFSVISAFEVPRFKYNEDRKKFTIDSDSTRSFIADCSMKSQYIRDRYVLLWQRTIRHPLFASNPVLSETRPTFQLKKVEQLLSSSKLKDIVVLGLLTQLSEGKYYIEDPTGAVQIDISSATMHSGLFCEGCFVLAEGTYSDEVLKVTGLGFPPPEMANSSRAFFGTANTWGGKSKILLKYSKKLAELEKKNELDGIVFISECWLDVPLVIQKLKILFKGYDEFPPIAIVLMGPFMKTIDNPHDLKIHLNTLSELINSTNRLKRETYIVMVPANEDPISVNVLPRPPLPESLTSEMQKKCPKVIFTTNPCRIQYCTQQIVIMKSELVTKLCRNTIKFPSSGTLDDHFTRTLISQGTLAPLHPIALPTFWDLDAAMTLYPLPDLVVIGDPSNAFHAKHHDCTVINTGSFPKSNFAFKVYMAASKTVEDSELPDDDDSV</sequence>
<evidence type="ECO:0000256" key="5">
    <source>
        <dbReference type="ARBA" id="ARBA00023242"/>
    </source>
</evidence>
<evidence type="ECO:0000256" key="2">
    <source>
        <dbReference type="ARBA" id="ARBA00009560"/>
    </source>
</evidence>
<dbReference type="EMBL" id="UFQS01001948">
    <property type="protein sequence ID" value="SSX12769.1"/>
    <property type="molecule type" value="Genomic_DNA"/>
</dbReference>
<reference evidence="10" key="2">
    <citation type="submission" date="2018-07" db="EMBL/GenBank/DDBJ databases">
        <authorList>
            <person name="Quirk P.G."/>
            <person name="Krulwich T.A."/>
        </authorList>
    </citation>
    <scope>NUCLEOTIDE SEQUENCE</scope>
</reference>
<dbReference type="GO" id="GO:0003677">
    <property type="term" value="F:DNA binding"/>
    <property type="evidence" value="ECO:0007669"/>
    <property type="project" value="UniProtKB-UniRule"/>
</dbReference>
<comment type="similarity">
    <text evidence="2 6">Belongs to the DNA polymerase epsilon subunit B family.</text>
</comment>
<dbReference type="GO" id="GO:0006261">
    <property type="term" value="P:DNA-templated DNA replication"/>
    <property type="evidence" value="ECO:0007669"/>
    <property type="project" value="InterPro"/>
</dbReference>
<evidence type="ECO:0000256" key="4">
    <source>
        <dbReference type="ARBA" id="ARBA00023125"/>
    </source>
</evidence>
<dbReference type="GO" id="GO:0042276">
    <property type="term" value="P:error-prone translesion synthesis"/>
    <property type="evidence" value="ECO:0007669"/>
    <property type="project" value="TreeGrafter"/>
</dbReference>
<evidence type="ECO:0000313" key="10">
    <source>
        <dbReference type="EMBL" id="SSX32211.1"/>
    </source>
</evidence>
<keyword evidence="5 6" id="KW-0539">Nucleus</keyword>
<dbReference type="OMA" id="YCIGHVI"/>
<feature type="domain" description="DNA polymerase epsilon subunit B N-terminal" evidence="8">
    <location>
        <begin position="5"/>
        <end position="75"/>
    </location>
</feature>
<dbReference type="PANTHER" id="PTHR12708">
    <property type="entry name" value="DNA POLYMERASE EPSILON SUBUNIT B"/>
    <property type="match status" value="1"/>
</dbReference>
<evidence type="ECO:0000313" key="9">
    <source>
        <dbReference type="EMBL" id="SSX12769.1"/>
    </source>
</evidence>
<gene>
    <name evidence="10" type="primary">CSON004640</name>
</gene>
<dbReference type="AlphaFoldDB" id="A0A336MRN2"/>
<evidence type="ECO:0000256" key="3">
    <source>
        <dbReference type="ARBA" id="ARBA00022705"/>
    </source>
</evidence>
<proteinExistence type="inferred from homology"/>
<name>A0A336MRN2_CULSO</name>
<dbReference type="InterPro" id="IPR007185">
    <property type="entry name" value="DNA_pol_a/d/e_bsu"/>
</dbReference>
<accession>A0A336MRN2</accession>
<dbReference type="InterPro" id="IPR016266">
    <property type="entry name" value="POLE2"/>
</dbReference>
<feature type="domain" description="DNA polymerase alpha/delta/epsilon subunit B" evidence="7">
    <location>
        <begin position="281"/>
        <end position="478"/>
    </location>
</feature>
<dbReference type="VEuPathDB" id="VectorBase:CSON004640"/>
<evidence type="ECO:0000259" key="7">
    <source>
        <dbReference type="Pfam" id="PF04042"/>
    </source>
</evidence>
<dbReference type="PANTHER" id="PTHR12708:SF0">
    <property type="entry name" value="DNA POLYMERASE EPSILON SUBUNIT 2"/>
    <property type="match status" value="1"/>
</dbReference>
<evidence type="ECO:0000256" key="6">
    <source>
        <dbReference type="PIRNR" id="PIRNR000799"/>
    </source>
</evidence>
<protein>
    <recommendedName>
        <fullName evidence="6">DNA polymerase epsilon subunit</fullName>
    </recommendedName>
    <alternativeName>
        <fullName evidence="6">DNA polymerase II subunit 2</fullName>
    </alternativeName>
</protein>
<keyword evidence="4 6" id="KW-0238">DNA-binding</keyword>